<dbReference type="SUPFAM" id="SSF56436">
    <property type="entry name" value="C-type lectin-like"/>
    <property type="match status" value="1"/>
</dbReference>
<name>A0A3Q0TFC6_AMPCI</name>
<dbReference type="Ensembl" id="ENSACIT00000031623.1">
    <property type="protein sequence ID" value="ENSACIP00000030817.1"/>
    <property type="gene ID" value="ENSACIG00000023821.1"/>
</dbReference>
<dbReference type="GeneTree" id="ENSGT00940000177388"/>
<dbReference type="InterPro" id="IPR016186">
    <property type="entry name" value="C-type_lectin-like/link_sf"/>
</dbReference>
<keyword evidence="3" id="KW-1185">Reference proteome</keyword>
<dbReference type="PROSITE" id="PS50041">
    <property type="entry name" value="C_TYPE_LECTIN_2"/>
    <property type="match status" value="1"/>
</dbReference>
<evidence type="ECO:0000313" key="2">
    <source>
        <dbReference type="Ensembl" id="ENSACIP00000030817.1"/>
    </source>
</evidence>
<dbReference type="STRING" id="61819.ENSACIP00000030817"/>
<dbReference type="SMART" id="SM00034">
    <property type="entry name" value="CLECT"/>
    <property type="match status" value="1"/>
</dbReference>
<accession>A0A3Q0TFC6</accession>
<reference evidence="2" key="1">
    <citation type="submission" date="2025-08" db="UniProtKB">
        <authorList>
            <consortium name="Ensembl"/>
        </authorList>
    </citation>
    <scope>IDENTIFICATION</scope>
</reference>
<reference evidence="2" key="2">
    <citation type="submission" date="2025-09" db="UniProtKB">
        <authorList>
            <consortium name="Ensembl"/>
        </authorList>
    </citation>
    <scope>IDENTIFICATION</scope>
</reference>
<dbReference type="OMA" id="FSGLCSC"/>
<sequence length="153" mass="18171">MCECYTIKVLSYSWKCLYEWLIFSKGLSSCIYQYYLIQEKMTWYDAQKYCREKYTDLASADSIHDMQQMIASVSSGYIGLVWIGLYDNFWDWSWSMPDDGFYGKVNTSFSKWEVGQPNKVRNQTEICGAVLRGFWHDNQCDSLILKCEFEYEL</sequence>
<dbReference type="AlphaFoldDB" id="A0A3Q0TFC6"/>
<proteinExistence type="predicted"/>
<dbReference type="PANTHER" id="PTHR45784">
    <property type="entry name" value="C-TYPE LECTIN DOMAIN FAMILY 20 MEMBER A-RELATED"/>
    <property type="match status" value="1"/>
</dbReference>
<dbReference type="Gene3D" id="3.10.100.10">
    <property type="entry name" value="Mannose-Binding Protein A, subunit A"/>
    <property type="match status" value="1"/>
</dbReference>
<evidence type="ECO:0000259" key="1">
    <source>
        <dbReference type="PROSITE" id="PS50041"/>
    </source>
</evidence>
<dbReference type="Pfam" id="PF00059">
    <property type="entry name" value="Lectin_C"/>
    <property type="match status" value="1"/>
</dbReference>
<dbReference type="InterPro" id="IPR001304">
    <property type="entry name" value="C-type_lectin-like"/>
</dbReference>
<evidence type="ECO:0000313" key="3">
    <source>
        <dbReference type="Proteomes" id="UP000261340"/>
    </source>
</evidence>
<dbReference type="InterPro" id="IPR016187">
    <property type="entry name" value="CTDL_fold"/>
</dbReference>
<dbReference type="Proteomes" id="UP000261340">
    <property type="component" value="Unplaced"/>
</dbReference>
<organism evidence="2 3">
    <name type="scientific">Amphilophus citrinellus</name>
    <name type="common">Midas cichlid</name>
    <name type="synonym">Cichlasoma citrinellum</name>
    <dbReference type="NCBI Taxonomy" id="61819"/>
    <lineage>
        <taxon>Eukaryota</taxon>
        <taxon>Metazoa</taxon>
        <taxon>Chordata</taxon>
        <taxon>Craniata</taxon>
        <taxon>Vertebrata</taxon>
        <taxon>Euteleostomi</taxon>
        <taxon>Actinopterygii</taxon>
        <taxon>Neopterygii</taxon>
        <taxon>Teleostei</taxon>
        <taxon>Neoteleostei</taxon>
        <taxon>Acanthomorphata</taxon>
        <taxon>Ovalentaria</taxon>
        <taxon>Cichlomorphae</taxon>
        <taxon>Cichliformes</taxon>
        <taxon>Cichlidae</taxon>
        <taxon>New World cichlids</taxon>
        <taxon>Cichlasomatinae</taxon>
        <taxon>Heroini</taxon>
        <taxon>Amphilophus</taxon>
    </lineage>
</organism>
<feature type="domain" description="C-type lectin" evidence="1">
    <location>
        <begin position="34"/>
        <end position="141"/>
    </location>
</feature>
<dbReference type="PANTHER" id="PTHR45784:SF3">
    <property type="entry name" value="C-TYPE LECTIN DOMAIN FAMILY 4 MEMBER K-LIKE-RELATED"/>
    <property type="match status" value="1"/>
</dbReference>
<protein>
    <recommendedName>
        <fullName evidence="1">C-type lectin domain-containing protein</fullName>
    </recommendedName>
</protein>